<reference evidence="1 2" key="1">
    <citation type="submission" date="2021-03" db="EMBL/GenBank/DDBJ databases">
        <title>Sequencing the genomes of 1000 actinobacteria strains.</title>
        <authorList>
            <person name="Klenk H.-P."/>
        </authorList>
    </citation>
    <scope>NUCLEOTIDE SEQUENCE [LARGE SCALE GENOMIC DNA]</scope>
    <source>
        <strain evidence="1 2">DSM 46670</strain>
    </source>
</reference>
<gene>
    <name evidence="1" type="ORF">JOF56_011379</name>
</gene>
<proteinExistence type="predicted"/>
<organism evidence="1 2">
    <name type="scientific">Kibdelosporangium banguiense</name>
    <dbReference type="NCBI Taxonomy" id="1365924"/>
    <lineage>
        <taxon>Bacteria</taxon>
        <taxon>Bacillati</taxon>
        <taxon>Actinomycetota</taxon>
        <taxon>Actinomycetes</taxon>
        <taxon>Pseudonocardiales</taxon>
        <taxon>Pseudonocardiaceae</taxon>
        <taxon>Kibdelosporangium</taxon>
    </lineage>
</organism>
<evidence type="ECO:0000313" key="1">
    <source>
        <dbReference type="EMBL" id="MBP2330994.1"/>
    </source>
</evidence>
<evidence type="ECO:0000313" key="2">
    <source>
        <dbReference type="Proteomes" id="UP001519332"/>
    </source>
</evidence>
<dbReference type="Proteomes" id="UP001519332">
    <property type="component" value="Unassembled WGS sequence"/>
</dbReference>
<sequence>MSLSAQGGQGYPCCSANSREPPTILPIRRGSFDRVVADSPANRLNPAGTATKPPDITLVRLVLFDQRSYDAFAAQV</sequence>
<dbReference type="EMBL" id="JAGINW010000001">
    <property type="protein sequence ID" value="MBP2330994.1"/>
    <property type="molecule type" value="Genomic_DNA"/>
</dbReference>
<name>A0ABS4U2U5_9PSEU</name>
<accession>A0ABS4U2U5</accession>
<comment type="caution">
    <text evidence="1">The sequence shown here is derived from an EMBL/GenBank/DDBJ whole genome shotgun (WGS) entry which is preliminary data.</text>
</comment>
<protein>
    <submittedName>
        <fullName evidence="1">Uncharacterized protein</fullName>
    </submittedName>
</protein>
<keyword evidence="2" id="KW-1185">Reference proteome</keyword>
<dbReference type="RefSeq" id="WP_209647646.1">
    <property type="nucleotide sequence ID" value="NZ_JAGINW010000001.1"/>
</dbReference>